<dbReference type="Pfam" id="PF01266">
    <property type="entry name" value="DAO"/>
    <property type="match status" value="1"/>
</dbReference>
<evidence type="ECO:0000256" key="2">
    <source>
        <dbReference type="SAM" id="Phobius"/>
    </source>
</evidence>
<reference evidence="5 7" key="1">
    <citation type="submission" date="2017-10" db="EMBL/GenBank/DDBJ databases">
        <title>Genomics of the genus Arcobacter.</title>
        <authorList>
            <person name="Perez-Cataluna A."/>
            <person name="Figueras M.J."/>
        </authorList>
    </citation>
    <scope>NUCLEOTIDE SEQUENCE [LARGE SCALE GENOMIC DNA]</scope>
    <source>
        <strain evidence="5 7">CECT 7835</strain>
    </source>
</reference>
<feature type="transmembrane region" description="Helical" evidence="2">
    <location>
        <begin position="6"/>
        <end position="24"/>
    </location>
</feature>
<dbReference type="InterPro" id="IPR036188">
    <property type="entry name" value="FAD/NAD-bd_sf"/>
</dbReference>
<keyword evidence="2" id="KW-1133">Transmembrane helix</keyword>
<evidence type="ECO:0000259" key="3">
    <source>
        <dbReference type="Pfam" id="PF01266"/>
    </source>
</evidence>
<feature type="domain" description="FAD dependent oxidoreductase" evidence="3">
    <location>
        <begin position="8"/>
        <end position="363"/>
    </location>
</feature>
<dbReference type="Gene3D" id="3.30.9.10">
    <property type="entry name" value="D-Amino Acid Oxidase, subunit A, domain 2"/>
    <property type="match status" value="1"/>
</dbReference>
<dbReference type="EMBL" id="PDKM01000002">
    <property type="protein sequence ID" value="RXK10598.1"/>
    <property type="molecule type" value="Genomic_DNA"/>
</dbReference>
<dbReference type="GO" id="GO:0005737">
    <property type="term" value="C:cytoplasm"/>
    <property type="evidence" value="ECO:0007669"/>
    <property type="project" value="TreeGrafter"/>
</dbReference>
<dbReference type="PANTHER" id="PTHR13847:SF289">
    <property type="entry name" value="GLYCINE OXIDASE"/>
    <property type="match status" value="1"/>
</dbReference>
<gene>
    <name evidence="4" type="ORF">ABIV_1483</name>
    <name evidence="5" type="ORF">CRV05_04780</name>
</gene>
<keyword evidence="2" id="KW-0472">Membrane</keyword>
<evidence type="ECO:0000313" key="6">
    <source>
        <dbReference type="Proteomes" id="UP000253850"/>
    </source>
</evidence>
<dbReference type="GO" id="GO:0016491">
    <property type="term" value="F:oxidoreductase activity"/>
    <property type="evidence" value="ECO:0007669"/>
    <property type="project" value="UniProtKB-KW"/>
</dbReference>
<keyword evidence="2" id="KW-0812">Transmembrane</keyword>
<protein>
    <submittedName>
        <fullName evidence="5">D-amino-acid oxidase</fullName>
    </submittedName>
    <submittedName>
        <fullName evidence="4">FAD-dependent oxidoreductase, possible FAD-dependent cmnm(5)s(2)U34 oxidoreductase</fullName>
    </submittedName>
</protein>
<evidence type="ECO:0000313" key="4">
    <source>
        <dbReference type="EMBL" id="AXH12477.1"/>
    </source>
</evidence>
<accession>A0AAX2ABZ8</accession>
<dbReference type="InterPro" id="IPR006076">
    <property type="entry name" value="FAD-dep_OxRdtase"/>
</dbReference>
<dbReference type="Gene3D" id="3.50.50.60">
    <property type="entry name" value="FAD/NAD(P)-binding domain"/>
    <property type="match status" value="1"/>
</dbReference>
<dbReference type="PROSITE" id="PS51257">
    <property type="entry name" value="PROKAR_LIPOPROTEIN"/>
    <property type="match status" value="1"/>
</dbReference>
<name>A0AAX2ABZ8_9BACT</name>
<dbReference type="RefSeq" id="WP_114839305.1">
    <property type="nucleotide sequence ID" value="NZ_CP031217.1"/>
</dbReference>
<dbReference type="Proteomes" id="UP000253850">
    <property type="component" value="Chromosome"/>
</dbReference>
<proteinExistence type="predicted"/>
<dbReference type="PANTHER" id="PTHR13847">
    <property type="entry name" value="SARCOSINE DEHYDROGENASE-RELATED"/>
    <property type="match status" value="1"/>
</dbReference>
<evidence type="ECO:0000313" key="5">
    <source>
        <dbReference type="EMBL" id="RXK10598.1"/>
    </source>
</evidence>
<evidence type="ECO:0000256" key="1">
    <source>
        <dbReference type="ARBA" id="ARBA00023002"/>
    </source>
</evidence>
<dbReference type="AlphaFoldDB" id="A0AAX2ABZ8"/>
<evidence type="ECO:0000313" key="7">
    <source>
        <dbReference type="Proteomes" id="UP000289193"/>
    </source>
</evidence>
<dbReference type="Proteomes" id="UP000289193">
    <property type="component" value="Unassembled WGS sequence"/>
</dbReference>
<reference evidence="4 6" key="2">
    <citation type="submission" date="2018-07" db="EMBL/GenBank/DDBJ databases">
        <title>Complete genome of the Arcobacter bivalviorum type strain LMG 26154.</title>
        <authorList>
            <person name="Miller W.G."/>
            <person name="Yee E."/>
            <person name="Bono J.L."/>
        </authorList>
    </citation>
    <scope>NUCLEOTIDE SEQUENCE [LARGE SCALE GENOMIC DNA]</scope>
    <source>
        <strain evidence="4 6">LMG 26154</strain>
    </source>
</reference>
<keyword evidence="7" id="KW-1185">Reference proteome</keyword>
<organism evidence="5 7">
    <name type="scientific">Halarcobacter bivalviorum</name>
    <dbReference type="NCBI Taxonomy" id="663364"/>
    <lineage>
        <taxon>Bacteria</taxon>
        <taxon>Pseudomonadati</taxon>
        <taxon>Campylobacterota</taxon>
        <taxon>Epsilonproteobacteria</taxon>
        <taxon>Campylobacterales</taxon>
        <taxon>Arcobacteraceae</taxon>
        <taxon>Halarcobacter</taxon>
    </lineage>
</organism>
<keyword evidence="1" id="KW-0560">Oxidoreductase</keyword>
<dbReference type="SUPFAM" id="SSF51905">
    <property type="entry name" value="FAD/NAD(P)-binding domain"/>
    <property type="match status" value="1"/>
</dbReference>
<sequence length="389" mass="44214">MDKKSYKYVIVGAGIAGCSTAYFLSKYSDSILLIDRNCSLAQGASGAAGAFLSPLLGKPNSFKDLVTEALNFSTEFYKEICPEEITNCGVVRIPKNNEDEEKFQSYKPYMDFDFKEEENGYFFEIGSQVNSYNICEVLAKDVEKKFKYEVKTYKKENSSWLINDEIKAENLIICTGADISLIKEKYFNIRAVWGQKIDIHSTTCLSKNYHKACSLSHSTKLENENLYLTSIGATHNRIDCNLKVCNCCLSKEQLTENGFNSYTSELVRKDTQELLIKANDIKLIHEPKVVDIKIGPRASSIDYFPMVGKLIDSKKTLEKFPHLKNGSHIKNEMLSTIDNLYVLNGVGGRGYVLSPYLAKNLVDEIQKNNFLNVEISTHRLFKRWVKKLF</sequence>
<dbReference type="EMBL" id="CP031217">
    <property type="protein sequence ID" value="AXH12477.1"/>
    <property type="molecule type" value="Genomic_DNA"/>
</dbReference>
<dbReference type="KEGG" id="hbv:ABIV_1483"/>